<feature type="compositionally biased region" description="Basic and acidic residues" evidence="11">
    <location>
        <begin position="183"/>
        <end position="192"/>
    </location>
</feature>
<dbReference type="InParanoid" id="G4TP10"/>
<evidence type="ECO:0000256" key="2">
    <source>
        <dbReference type="ARBA" id="ARBA00022448"/>
    </source>
</evidence>
<evidence type="ECO:0000313" key="14">
    <source>
        <dbReference type="EMBL" id="CCA73053.1"/>
    </source>
</evidence>
<keyword evidence="2 10" id="KW-0813">Transport</keyword>
<keyword evidence="12" id="KW-0812">Transmembrane</keyword>
<dbReference type="InterPro" id="IPR036388">
    <property type="entry name" value="WH-like_DNA-bd_sf"/>
</dbReference>
<keyword evidence="3 10" id="KW-0653">Protein transport</keyword>
<evidence type="ECO:0000256" key="7">
    <source>
        <dbReference type="ARBA" id="ARBA00029502"/>
    </source>
</evidence>
<evidence type="ECO:0000256" key="8">
    <source>
        <dbReference type="ARBA" id="ARBA00029691"/>
    </source>
</evidence>
<comment type="subcellular location">
    <subcellularLocation>
        <location evidence="9 10">Peroxisome membrane</location>
    </subcellularLocation>
</comment>
<feature type="compositionally biased region" description="Low complexity" evidence="11">
    <location>
        <begin position="1"/>
        <end position="11"/>
    </location>
</feature>
<evidence type="ECO:0000256" key="11">
    <source>
        <dbReference type="SAM" id="MobiDB-lite"/>
    </source>
</evidence>
<comment type="function">
    <text evidence="10">Component of the PEX13-PEX14 docking complex, a translocon channel that specifically mediates the import of peroxisomal cargo proteins bound to PEX5 receptor. The PEX13-PEX14 docking complex forms a large import pore which can be opened to a diameter of about 9 nm. Mechanistically, PEX5 receptor along with cargo proteins associates with the PEX14 subunit of the PEX13-PEX14 docking complex in the cytosol, leading to the insertion of the receptor into the organelle membrane with the concomitant translocation of the cargo into the peroxisome matrix.</text>
</comment>
<feature type="compositionally biased region" description="Polar residues" evidence="11">
    <location>
        <begin position="12"/>
        <end position="23"/>
    </location>
</feature>
<evidence type="ECO:0000256" key="1">
    <source>
        <dbReference type="ARBA" id="ARBA00005443"/>
    </source>
</evidence>
<reference evidence="14 15" key="1">
    <citation type="journal article" date="2011" name="PLoS Pathog.">
        <title>Endophytic Life Strategies Decoded by Genome and Transcriptome Analyses of the Mutualistic Root Symbiont Piriformospora indica.</title>
        <authorList>
            <person name="Zuccaro A."/>
            <person name="Lahrmann U."/>
            <person name="Guldener U."/>
            <person name="Langen G."/>
            <person name="Pfiffi S."/>
            <person name="Biedenkopf D."/>
            <person name="Wong P."/>
            <person name="Samans B."/>
            <person name="Grimm C."/>
            <person name="Basiewicz M."/>
            <person name="Murat C."/>
            <person name="Martin F."/>
            <person name="Kogel K.H."/>
        </authorList>
    </citation>
    <scope>NUCLEOTIDE SEQUENCE [LARGE SCALE GENOMIC DNA]</scope>
    <source>
        <strain evidence="14 15">DSM 11827</strain>
    </source>
</reference>
<dbReference type="HOGENOM" id="CLU_058471_0_0_1"/>
<dbReference type="Proteomes" id="UP000007148">
    <property type="component" value="Unassembled WGS sequence"/>
</dbReference>
<evidence type="ECO:0000259" key="13">
    <source>
        <dbReference type="Pfam" id="PF04695"/>
    </source>
</evidence>
<dbReference type="STRING" id="1109443.G4TP10"/>
<evidence type="ECO:0000256" key="9">
    <source>
        <dbReference type="ARBA" id="ARBA00046271"/>
    </source>
</evidence>
<dbReference type="AlphaFoldDB" id="G4TP10"/>
<dbReference type="Gene3D" id="1.10.10.10">
    <property type="entry name" value="Winged helix-like DNA-binding domain superfamily/Winged helix DNA-binding domain"/>
    <property type="match status" value="1"/>
</dbReference>
<accession>G4TP10</accession>
<sequence length="292" mass="32395">MSDSDASNASNVATKADSTTSEASSREGLLAKARAFLRQPDVLSRDVATRREFLIEKGLDTEEVDQLISETPPPVPPRTYPQPAPSKLPVILYATMKLLLLLTGASVVGAAMYFTYIYPKLAATFGARSKLLEHQTDLLRRLHTTGEETRKHRVGNQVHSLPPTVSPKPDAAETPITAEAEDVPVRLEEQKEPQSQTRETQEVQESQPSSYDRLYTSLQRLRDALPRRKPQYGSTLQDMSDMTALITSKMYAPKVHSGIEGEVRKEIRAAKGLLLNRKTFTSIRPQSEAITP</sequence>
<keyword evidence="5 10" id="KW-0472">Membrane</keyword>
<keyword evidence="12" id="KW-1133">Transmembrane helix</keyword>
<feature type="region of interest" description="Disordered" evidence="11">
    <location>
        <begin position="144"/>
        <end position="212"/>
    </location>
</feature>
<evidence type="ECO:0000256" key="4">
    <source>
        <dbReference type="ARBA" id="ARBA00023010"/>
    </source>
</evidence>
<evidence type="ECO:0000256" key="10">
    <source>
        <dbReference type="RuleBase" id="RU367032"/>
    </source>
</evidence>
<dbReference type="Pfam" id="PF04695">
    <property type="entry name" value="Pex14_N"/>
    <property type="match status" value="1"/>
</dbReference>
<feature type="domain" description="Peroxisome membrane anchor protein Pex14p N-terminal" evidence="13">
    <location>
        <begin position="26"/>
        <end position="70"/>
    </location>
</feature>
<dbReference type="InterPro" id="IPR025655">
    <property type="entry name" value="PEX14"/>
</dbReference>
<gene>
    <name evidence="14" type="ORF">PIIN_07008</name>
</gene>
<feature type="compositionally biased region" description="Polar residues" evidence="11">
    <location>
        <begin position="193"/>
        <end position="210"/>
    </location>
</feature>
<dbReference type="OrthoDB" id="441517at2759"/>
<evidence type="ECO:0000256" key="6">
    <source>
        <dbReference type="ARBA" id="ARBA00023140"/>
    </source>
</evidence>
<evidence type="ECO:0000256" key="5">
    <source>
        <dbReference type="ARBA" id="ARBA00023136"/>
    </source>
</evidence>
<dbReference type="eggNOG" id="ENOG502SM68">
    <property type="taxonomic scope" value="Eukaryota"/>
</dbReference>
<dbReference type="PANTHER" id="PTHR23058">
    <property type="entry name" value="PEROXISOMAL MEMBRANE PROTEIN PEX14"/>
    <property type="match status" value="1"/>
</dbReference>
<dbReference type="PANTHER" id="PTHR23058:SF0">
    <property type="entry name" value="PEROXISOMAL MEMBRANE PROTEIN PEX14"/>
    <property type="match status" value="1"/>
</dbReference>
<dbReference type="EMBL" id="CAFZ01000199">
    <property type="protein sequence ID" value="CCA73053.1"/>
    <property type="molecule type" value="Genomic_DNA"/>
</dbReference>
<proteinExistence type="inferred from homology"/>
<evidence type="ECO:0000256" key="12">
    <source>
        <dbReference type="SAM" id="Phobius"/>
    </source>
</evidence>
<keyword evidence="15" id="KW-1185">Reference proteome</keyword>
<evidence type="ECO:0000313" key="15">
    <source>
        <dbReference type="Proteomes" id="UP000007148"/>
    </source>
</evidence>
<dbReference type="OMA" id="ETRKHRV"/>
<dbReference type="GO" id="GO:0005778">
    <property type="term" value="C:peroxisomal membrane"/>
    <property type="evidence" value="ECO:0007669"/>
    <property type="project" value="UniProtKB-SubCell"/>
</dbReference>
<feature type="transmembrane region" description="Helical" evidence="12">
    <location>
        <begin position="98"/>
        <end position="118"/>
    </location>
</feature>
<dbReference type="GO" id="GO:0016560">
    <property type="term" value="P:protein import into peroxisome matrix, docking"/>
    <property type="evidence" value="ECO:0007669"/>
    <property type="project" value="UniProtKB-UniRule"/>
</dbReference>
<organism evidence="14 15">
    <name type="scientific">Serendipita indica (strain DSM 11827)</name>
    <name type="common">Root endophyte fungus</name>
    <name type="synonym">Piriformospora indica</name>
    <dbReference type="NCBI Taxonomy" id="1109443"/>
    <lineage>
        <taxon>Eukaryota</taxon>
        <taxon>Fungi</taxon>
        <taxon>Dikarya</taxon>
        <taxon>Basidiomycota</taxon>
        <taxon>Agaricomycotina</taxon>
        <taxon>Agaricomycetes</taxon>
        <taxon>Sebacinales</taxon>
        <taxon>Serendipitaceae</taxon>
        <taxon>Serendipita</taxon>
    </lineage>
</organism>
<comment type="caution">
    <text evidence="14">The sequence shown here is derived from an EMBL/GenBank/DDBJ whole genome shotgun (WGS) entry which is preliminary data.</text>
</comment>
<comment type="similarity">
    <text evidence="1 10">Belongs to the peroxin-14 family.</text>
</comment>
<dbReference type="GO" id="GO:1990429">
    <property type="term" value="C:peroxisomal importomer complex"/>
    <property type="evidence" value="ECO:0007669"/>
    <property type="project" value="TreeGrafter"/>
</dbReference>
<feature type="region of interest" description="Disordered" evidence="11">
    <location>
        <begin position="1"/>
        <end position="25"/>
    </location>
</feature>
<keyword evidence="6 10" id="KW-0576">Peroxisome</keyword>
<protein>
    <recommendedName>
        <fullName evidence="7 10">Peroxisomal membrane protein PEX14</fullName>
    </recommendedName>
    <alternativeName>
        <fullName evidence="8 10">Peroxin-14</fullName>
    </alternativeName>
</protein>
<keyword evidence="4" id="KW-0811">Translocation</keyword>
<name>G4TP10_SERID</name>
<dbReference type="InterPro" id="IPR006785">
    <property type="entry name" value="Pex14_N"/>
</dbReference>
<evidence type="ECO:0000256" key="3">
    <source>
        <dbReference type="ARBA" id="ARBA00022927"/>
    </source>
</evidence>
<dbReference type="GO" id="GO:0005102">
    <property type="term" value="F:signaling receptor binding"/>
    <property type="evidence" value="ECO:0007669"/>
    <property type="project" value="TreeGrafter"/>
</dbReference>